<dbReference type="KEGG" id="als:DJ013_15570"/>
<reference evidence="1 2" key="1">
    <citation type="submission" date="2018-05" db="EMBL/GenBank/DDBJ databases">
        <title>Complete genome sequence of Arcticibacterium luteifluviistationis SM1504T, a cytophagaceae bacterium isolated from Arctic surface seawater.</title>
        <authorList>
            <person name="Li Y."/>
            <person name="Qin Q.-L."/>
        </authorList>
    </citation>
    <scope>NUCLEOTIDE SEQUENCE [LARGE SCALE GENOMIC DNA]</scope>
    <source>
        <strain evidence="1 2">SM1504</strain>
    </source>
</reference>
<proteinExistence type="predicted"/>
<dbReference type="OrthoDB" id="1056765at2"/>
<evidence type="ECO:0000313" key="2">
    <source>
        <dbReference type="Proteomes" id="UP000249873"/>
    </source>
</evidence>
<dbReference type="AlphaFoldDB" id="A0A2Z4GEQ1"/>
<protein>
    <submittedName>
        <fullName evidence="1">Uncharacterized protein</fullName>
    </submittedName>
</protein>
<accession>A0A2Z4GEQ1</accession>
<sequence>MKMIYRLSFIFTLTLLLFQKVDGQQTIYFEDSDFNFEPLLLDGKTAEIRNAFTLSDGTYWVNHVGETGVLVKYEGTEEVYRSEQTIYLNYDERPLIFPDNSIWVKMSSYSVADTNTIYSYRRKFLVIDSENVESVLDEGEVFDGGRFLHFDRHKNQYYALGDSLRRYNADFSRDYTFKCEVPLAGIGTVLVDKYGSVFLGNDRFGLSYNLNLTTYKLDYNGKVVWEGLINEKRNYTASSWGDYNIFYPLYEKDDFVLWGSLQCGEGCYTADNHALTENDERVELAYLKKVENEYIGFDFIDNYGVTLKNGNRFMKYDSLNHIFDIDRSVVIDLHGKSIRGVFPDSSILVKTANGLSRYTTKINPRITTEIVNLKDASDDFFEKKVIDVRGDGIDLKILTSDSSDSYVFLEPADTKAAYVEGKRLVFTGREGDFKVLAYSFTGSAAYESREFKVRKTDAEIEVITQGPFYINVPIEFETVQSNVYMDSVSGSCINSYKTITATSYSDEGCTIYYSWGGNEDYAERVQATRFEISRETALGVNESFYRDISSYPNPVTNGRAFIISSKEPIFSINAIDGLGRKQLFKSRKMGNDMEITMSNDFSGILVIQMFDKKNNFIGSIKKVIE</sequence>
<keyword evidence="2" id="KW-1185">Reference proteome</keyword>
<name>A0A2Z4GEQ1_9BACT</name>
<dbReference type="Proteomes" id="UP000249873">
    <property type="component" value="Chromosome"/>
</dbReference>
<dbReference type="EMBL" id="CP029480">
    <property type="protein sequence ID" value="AWV99505.1"/>
    <property type="molecule type" value="Genomic_DNA"/>
</dbReference>
<evidence type="ECO:0000313" key="1">
    <source>
        <dbReference type="EMBL" id="AWV99505.1"/>
    </source>
</evidence>
<gene>
    <name evidence="1" type="ORF">DJ013_15570</name>
</gene>
<organism evidence="1 2">
    <name type="scientific">Arcticibacterium luteifluviistationis</name>
    <dbReference type="NCBI Taxonomy" id="1784714"/>
    <lineage>
        <taxon>Bacteria</taxon>
        <taxon>Pseudomonadati</taxon>
        <taxon>Bacteroidota</taxon>
        <taxon>Cytophagia</taxon>
        <taxon>Cytophagales</taxon>
        <taxon>Leadbetterellaceae</taxon>
        <taxon>Arcticibacterium</taxon>
    </lineage>
</organism>